<gene>
    <name evidence="9" type="ORF">GDO54_012479</name>
</gene>
<dbReference type="InterPro" id="IPR050645">
    <property type="entry name" value="Histidine_acid_phosphatase"/>
</dbReference>
<dbReference type="InterPro" id="IPR029033">
    <property type="entry name" value="His_PPase_superfam"/>
</dbReference>
<dbReference type="SUPFAM" id="SSF53254">
    <property type="entry name" value="Phosphoglycerate mutase-like"/>
    <property type="match status" value="1"/>
</dbReference>
<dbReference type="Gene3D" id="3.40.50.1240">
    <property type="entry name" value="Phosphoglycerate mutase-like"/>
    <property type="match status" value="1"/>
</dbReference>
<dbReference type="PROSITE" id="PS00616">
    <property type="entry name" value="HIS_ACID_PHOSPHAT_1"/>
    <property type="match status" value="1"/>
</dbReference>
<dbReference type="AlphaFoldDB" id="A0AAV3AEB9"/>
<sequence>MLCNTLTMPSTFTAARRSIYFLLSCLVFLNVCFPLLGQSAGEKNLKLAIVVFRHGDRSPVQSYPNDKYKEDSWPDGFGQLTQLGINQQFELGKYLRKRYTGFLNETYTAQEVFVRSTDVDRTLMSVQANLAGLFPPTGRQLWNPSIPWQPIPVHTIPYANDYMLHITTKTCPRFDQLVNETVNSEIFNELKKPYLGNSFKQNQLIGNDARTLSRGCSARNSI</sequence>
<dbReference type="GO" id="GO:0003993">
    <property type="term" value="F:acid phosphatase activity"/>
    <property type="evidence" value="ECO:0007669"/>
    <property type="project" value="UniProtKB-EC"/>
</dbReference>
<keyword evidence="8" id="KW-0812">Transmembrane</keyword>
<comment type="similarity">
    <text evidence="2">Belongs to the histidine acid phosphatase family.</text>
</comment>
<reference evidence="9" key="1">
    <citation type="thesis" date="2020" institute="ProQuest LLC" country="789 East Eisenhower Parkway, Ann Arbor, MI, USA">
        <title>Comparative Genomics and Chromosome Evolution.</title>
        <authorList>
            <person name="Mudd A.B."/>
        </authorList>
    </citation>
    <scope>NUCLEOTIDE SEQUENCE</scope>
    <source>
        <strain evidence="9">1538</strain>
        <tissue evidence="9">Blood</tissue>
    </source>
</reference>
<keyword evidence="5" id="KW-0378">Hydrolase</keyword>
<evidence type="ECO:0000256" key="1">
    <source>
        <dbReference type="ARBA" id="ARBA00000032"/>
    </source>
</evidence>
<comment type="catalytic activity">
    <reaction evidence="1">
        <text>a phosphate monoester + H2O = an alcohol + phosphate</text>
        <dbReference type="Rhea" id="RHEA:15017"/>
        <dbReference type="ChEBI" id="CHEBI:15377"/>
        <dbReference type="ChEBI" id="CHEBI:30879"/>
        <dbReference type="ChEBI" id="CHEBI:43474"/>
        <dbReference type="ChEBI" id="CHEBI:67140"/>
        <dbReference type="EC" id="3.1.3.2"/>
    </reaction>
</comment>
<dbReference type="EMBL" id="DYDO01000005">
    <property type="protein sequence ID" value="DBA24882.1"/>
    <property type="molecule type" value="Genomic_DNA"/>
</dbReference>
<evidence type="ECO:0000256" key="6">
    <source>
        <dbReference type="ARBA" id="ARBA00023157"/>
    </source>
</evidence>
<keyword evidence="8" id="KW-0472">Membrane</keyword>
<comment type="caution">
    <text evidence="9">The sequence shown here is derived from an EMBL/GenBank/DDBJ whole genome shotgun (WGS) entry which is preliminary data.</text>
</comment>
<evidence type="ECO:0000313" key="10">
    <source>
        <dbReference type="Proteomes" id="UP001181693"/>
    </source>
</evidence>
<name>A0AAV3AEB9_PYXAD</name>
<protein>
    <recommendedName>
        <fullName evidence="3">acid phosphatase</fullName>
        <ecNumber evidence="3">3.1.3.2</ecNumber>
    </recommendedName>
</protein>
<evidence type="ECO:0000256" key="7">
    <source>
        <dbReference type="ARBA" id="ARBA00023180"/>
    </source>
</evidence>
<dbReference type="Pfam" id="PF00328">
    <property type="entry name" value="His_Phos_2"/>
    <property type="match status" value="1"/>
</dbReference>
<dbReference type="EC" id="3.1.3.2" evidence="3"/>
<keyword evidence="4" id="KW-0732">Signal</keyword>
<evidence type="ECO:0000256" key="3">
    <source>
        <dbReference type="ARBA" id="ARBA00012646"/>
    </source>
</evidence>
<dbReference type="PANTHER" id="PTHR11567:SF211">
    <property type="entry name" value="PROSTATIC ACID PHOSPHATASE"/>
    <property type="match status" value="1"/>
</dbReference>
<organism evidence="9 10">
    <name type="scientific">Pyxicephalus adspersus</name>
    <name type="common">African bullfrog</name>
    <dbReference type="NCBI Taxonomy" id="30357"/>
    <lineage>
        <taxon>Eukaryota</taxon>
        <taxon>Metazoa</taxon>
        <taxon>Chordata</taxon>
        <taxon>Craniata</taxon>
        <taxon>Vertebrata</taxon>
        <taxon>Euteleostomi</taxon>
        <taxon>Amphibia</taxon>
        <taxon>Batrachia</taxon>
        <taxon>Anura</taxon>
        <taxon>Neobatrachia</taxon>
        <taxon>Ranoidea</taxon>
        <taxon>Pyxicephalidae</taxon>
        <taxon>Pyxicephalinae</taxon>
        <taxon>Pyxicephalus</taxon>
    </lineage>
</organism>
<feature type="transmembrane region" description="Helical" evidence="8">
    <location>
        <begin position="18"/>
        <end position="36"/>
    </location>
</feature>
<evidence type="ECO:0000256" key="4">
    <source>
        <dbReference type="ARBA" id="ARBA00022729"/>
    </source>
</evidence>
<evidence type="ECO:0000256" key="5">
    <source>
        <dbReference type="ARBA" id="ARBA00022801"/>
    </source>
</evidence>
<keyword evidence="10" id="KW-1185">Reference proteome</keyword>
<evidence type="ECO:0000313" key="9">
    <source>
        <dbReference type="EMBL" id="DBA24882.1"/>
    </source>
</evidence>
<dbReference type="CDD" id="cd07061">
    <property type="entry name" value="HP_HAP_like"/>
    <property type="match status" value="1"/>
</dbReference>
<dbReference type="Proteomes" id="UP001181693">
    <property type="component" value="Unassembled WGS sequence"/>
</dbReference>
<keyword evidence="6" id="KW-1015">Disulfide bond</keyword>
<keyword evidence="8" id="KW-1133">Transmembrane helix</keyword>
<evidence type="ECO:0000256" key="8">
    <source>
        <dbReference type="SAM" id="Phobius"/>
    </source>
</evidence>
<evidence type="ECO:0000256" key="2">
    <source>
        <dbReference type="ARBA" id="ARBA00005375"/>
    </source>
</evidence>
<keyword evidence="7" id="KW-0325">Glycoprotein</keyword>
<dbReference type="PANTHER" id="PTHR11567">
    <property type="entry name" value="ACID PHOSPHATASE-RELATED"/>
    <property type="match status" value="1"/>
</dbReference>
<dbReference type="InterPro" id="IPR033379">
    <property type="entry name" value="Acid_Pase_AS"/>
</dbReference>
<proteinExistence type="inferred from homology"/>
<dbReference type="InterPro" id="IPR000560">
    <property type="entry name" value="His_Pase_clade-2"/>
</dbReference>
<accession>A0AAV3AEB9</accession>